<dbReference type="Proteomes" id="UP000587396">
    <property type="component" value="Unassembled WGS sequence"/>
</dbReference>
<sequence length="188" mass="19103">MASTPLRDSGARGSTERVCRCALLAALALALAALESLLPLPMPVPGMKLGIANVVTVVAAYWLGPACAAAVFLVRAILAAFLTGQLSTLPFSLVGGGLALVVTIAFVRLASTDRARLCSMAAAVAHNVGQVGVAVALTATPQIALYLPVLLVVGLVTGFLTGTVAAALLERVPAAYRLERRSKAPSSS</sequence>
<keyword evidence="1" id="KW-0472">Membrane</keyword>
<dbReference type="InterPro" id="IPR014535">
    <property type="entry name" value="Hpre_diP_synt_I"/>
</dbReference>
<feature type="transmembrane region" description="Helical" evidence="1">
    <location>
        <begin position="143"/>
        <end position="169"/>
    </location>
</feature>
<gene>
    <name evidence="2" type="ORF">H7313_12085</name>
</gene>
<feature type="transmembrane region" description="Helical" evidence="1">
    <location>
        <begin position="21"/>
        <end position="40"/>
    </location>
</feature>
<reference evidence="2 3" key="1">
    <citation type="submission" date="2020-08" db="EMBL/GenBank/DDBJ databases">
        <authorList>
            <person name="Liu C."/>
            <person name="Sun Q."/>
        </authorList>
    </citation>
    <scope>NUCLEOTIDE SEQUENCE [LARGE SCALE GENOMIC DNA]</scope>
    <source>
        <strain evidence="2 3">N22</strain>
    </source>
</reference>
<comment type="caution">
    <text evidence="2">The sequence shown here is derived from an EMBL/GenBank/DDBJ whole genome shotgun (WGS) entry which is preliminary data.</text>
</comment>
<proteinExistence type="predicted"/>
<dbReference type="RefSeq" id="WP_185905823.1">
    <property type="nucleotide sequence ID" value="NZ_JACMSE010000009.1"/>
</dbReference>
<organism evidence="2 3">
    <name type="scientific">Gordonibacter massiliensis</name>
    <name type="common">ex Traore et al. 2017</name>
    <dbReference type="NCBI Taxonomy" id="1841863"/>
    <lineage>
        <taxon>Bacteria</taxon>
        <taxon>Bacillati</taxon>
        <taxon>Actinomycetota</taxon>
        <taxon>Coriobacteriia</taxon>
        <taxon>Eggerthellales</taxon>
        <taxon>Eggerthellaceae</taxon>
        <taxon>Gordonibacter</taxon>
    </lineage>
</organism>
<dbReference type="Pfam" id="PF07456">
    <property type="entry name" value="Hpre_diP_synt_I"/>
    <property type="match status" value="1"/>
</dbReference>
<evidence type="ECO:0000256" key="1">
    <source>
        <dbReference type="SAM" id="Phobius"/>
    </source>
</evidence>
<name>A0A842JF57_9ACTN</name>
<dbReference type="InterPro" id="IPR010898">
    <property type="entry name" value="Hpre_diP_synth_I"/>
</dbReference>
<protein>
    <submittedName>
        <fullName evidence="2">Gx transporter family protein</fullName>
    </submittedName>
</protein>
<evidence type="ECO:0000313" key="3">
    <source>
        <dbReference type="Proteomes" id="UP000587396"/>
    </source>
</evidence>
<keyword evidence="1" id="KW-1133">Transmembrane helix</keyword>
<evidence type="ECO:0000313" key="2">
    <source>
        <dbReference type="EMBL" id="MBC2890074.1"/>
    </source>
</evidence>
<feature type="transmembrane region" description="Helical" evidence="1">
    <location>
        <begin position="89"/>
        <end position="110"/>
    </location>
</feature>
<keyword evidence="3" id="KW-1185">Reference proteome</keyword>
<dbReference type="EMBL" id="JACMSE010000009">
    <property type="protein sequence ID" value="MBC2890074.1"/>
    <property type="molecule type" value="Genomic_DNA"/>
</dbReference>
<dbReference type="PIRSF" id="PIRSF027391">
    <property type="entry name" value="Hpre_diP_synt_I"/>
    <property type="match status" value="1"/>
</dbReference>
<accession>A0A842JF57</accession>
<feature type="transmembrane region" description="Helical" evidence="1">
    <location>
        <begin position="60"/>
        <end position="82"/>
    </location>
</feature>
<dbReference type="Gene3D" id="1.10.1760.20">
    <property type="match status" value="1"/>
</dbReference>
<keyword evidence="1" id="KW-0812">Transmembrane</keyword>
<dbReference type="AlphaFoldDB" id="A0A842JF57"/>